<evidence type="ECO:0000313" key="2">
    <source>
        <dbReference type="Proteomes" id="UP000280307"/>
    </source>
</evidence>
<dbReference type="AlphaFoldDB" id="A0A426TTB8"/>
<comment type="caution">
    <text evidence="1">The sequence shown here is derived from an EMBL/GenBank/DDBJ whole genome shotgun (WGS) entry which is preliminary data.</text>
</comment>
<accession>A0A426TTB8</accession>
<dbReference type="EMBL" id="RSAS01000768">
    <property type="protein sequence ID" value="RRR67699.1"/>
    <property type="molecule type" value="Genomic_DNA"/>
</dbReference>
<reference evidence="1 2" key="1">
    <citation type="submission" date="2018-12" db="EMBL/GenBank/DDBJ databases">
        <title>Genome Sequence of Candidatus Viridilinea halotolerans isolated from saline sulfide-rich spring.</title>
        <authorList>
            <person name="Grouzdev D.S."/>
            <person name="Burganskaya E.I."/>
            <person name="Krutkina M.S."/>
            <person name="Sukhacheva M.V."/>
            <person name="Gorlenko V.M."/>
        </authorList>
    </citation>
    <scope>NUCLEOTIDE SEQUENCE [LARGE SCALE GENOMIC DNA]</scope>
    <source>
        <strain evidence="1">Chok-6</strain>
    </source>
</reference>
<gene>
    <name evidence="1" type="ORF">EI684_18575</name>
</gene>
<organism evidence="1 2">
    <name type="scientific">Candidatus Viridilinea halotolerans</name>
    <dbReference type="NCBI Taxonomy" id="2491704"/>
    <lineage>
        <taxon>Bacteria</taxon>
        <taxon>Bacillati</taxon>
        <taxon>Chloroflexota</taxon>
        <taxon>Chloroflexia</taxon>
        <taxon>Chloroflexales</taxon>
        <taxon>Chloroflexineae</taxon>
        <taxon>Oscillochloridaceae</taxon>
        <taxon>Candidatus Viridilinea</taxon>
    </lineage>
</organism>
<name>A0A426TTB8_9CHLR</name>
<evidence type="ECO:0000313" key="1">
    <source>
        <dbReference type="EMBL" id="RRR67699.1"/>
    </source>
</evidence>
<dbReference type="Proteomes" id="UP000280307">
    <property type="component" value="Unassembled WGS sequence"/>
</dbReference>
<proteinExistence type="predicted"/>
<protein>
    <submittedName>
        <fullName evidence="1">Uncharacterized protein</fullName>
    </submittedName>
</protein>
<sequence length="83" mass="9496">MPDTIIDRLYQDNHALITYLATQGEISLQSNVDSDFRKILLLSAASYFEDVIKKHIVEFVEEQSNLSIITGQNRVKRQKTGKV</sequence>